<name>A0ACB8AW08_9AGAM</name>
<evidence type="ECO:0000313" key="1">
    <source>
        <dbReference type="EMBL" id="KAH7917405.1"/>
    </source>
</evidence>
<protein>
    <submittedName>
        <fullName evidence="1">Uncharacterized protein</fullName>
    </submittedName>
</protein>
<keyword evidence="2" id="KW-1185">Reference proteome</keyword>
<dbReference type="EMBL" id="MU267077">
    <property type="protein sequence ID" value="KAH7917405.1"/>
    <property type="molecule type" value="Genomic_DNA"/>
</dbReference>
<evidence type="ECO:0000313" key="2">
    <source>
        <dbReference type="Proteomes" id="UP000790709"/>
    </source>
</evidence>
<accession>A0ACB8AW08</accession>
<organism evidence="1 2">
    <name type="scientific">Leucogyrophana mollusca</name>
    <dbReference type="NCBI Taxonomy" id="85980"/>
    <lineage>
        <taxon>Eukaryota</taxon>
        <taxon>Fungi</taxon>
        <taxon>Dikarya</taxon>
        <taxon>Basidiomycota</taxon>
        <taxon>Agaricomycotina</taxon>
        <taxon>Agaricomycetes</taxon>
        <taxon>Agaricomycetidae</taxon>
        <taxon>Boletales</taxon>
        <taxon>Boletales incertae sedis</taxon>
        <taxon>Leucogyrophana</taxon>
    </lineage>
</organism>
<dbReference type="Proteomes" id="UP000790709">
    <property type="component" value="Unassembled WGS sequence"/>
</dbReference>
<proteinExistence type="predicted"/>
<comment type="caution">
    <text evidence="1">The sequence shown here is derived from an EMBL/GenBank/DDBJ whole genome shotgun (WGS) entry which is preliminary data.</text>
</comment>
<sequence length="115" mass="13042">MNTPGPSRPHEHHLIKANRPLARNHSESTPARPRPELDKTVDAEVLEFLQSAVPSLEHYQEAFVKTGITRGAYLKTAAGWCYPLRNRFLIREFGENMSLAELHGLLLAFQLLEEP</sequence>
<gene>
    <name evidence="1" type="ORF">BV22DRAFT_1135430</name>
</gene>
<reference evidence="1" key="1">
    <citation type="journal article" date="2021" name="New Phytol.">
        <title>Evolutionary innovations through gain and loss of genes in the ectomycorrhizal Boletales.</title>
        <authorList>
            <person name="Wu G."/>
            <person name="Miyauchi S."/>
            <person name="Morin E."/>
            <person name="Kuo A."/>
            <person name="Drula E."/>
            <person name="Varga T."/>
            <person name="Kohler A."/>
            <person name="Feng B."/>
            <person name="Cao Y."/>
            <person name="Lipzen A."/>
            <person name="Daum C."/>
            <person name="Hundley H."/>
            <person name="Pangilinan J."/>
            <person name="Johnson J."/>
            <person name="Barry K."/>
            <person name="LaButti K."/>
            <person name="Ng V."/>
            <person name="Ahrendt S."/>
            <person name="Min B."/>
            <person name="Choi I.G."/>
            <person name="Park H."/>
            <person name="Plett J.M."/>
            <person name="Magnuson J."/>
            <person name="Spatafora J.W."/>
            <person name="Nagy L.G."/>
            <person name="Henrissat B."/>
            <person name="Grigoriev I.V."/>
            <person name="Yang Z.L."/>
            <person name="Xu J."/>
            <person name="Martin F.M."/>
        </authorList>
    </citation>
    <scope>NUCLEOTIDE SEQUENCE</scope>
    <source>
        <strain evidence="1">KUC20120723A-06</strain>
    </source>
</reference>